<evidence type="ECO:0000313" key="8">
    <source>
        <dbReference type="EMBL" id="CDO59406.1"/>
    </source>
</evidence>
<sequence>MAPVYAALAKRPEIFAPTWIATGQHSSLADQAFADFGVKPDMTVELKDVPAGVSAQVGATVAALAPALATSDPELVIVQGDTSSALAGALAAAARGVPVAHVEAGLRSFDFDHPNPEESIRVIIARLAQLHFAPTENAAANLRAEGFADRRIHVTGNTVVDALMSVLPTLPAWPETLEPPQAGKRLVLVTTHRRESWGDQIEGIARAVASISDAVPDAEIILPVHPNPVVRDPLATVLGTHPRVRLTPPLAYGDFVSVLRRSSLVLTDSGGVQEEAATLGVPTLVMRKVTERTEALDAGVAKLVGTDRDDIEALAIHLLTHEDDRQVMAQGGNPFGDGKAGERIASLLAREVGALRVVRSGETEGPDGAKDGTGRRSAS</sequence>
<evidence type="ECO:0000256" key="2">
    <source>
        <dbReference type="ARBA" id="ARBA00036080"/>
    </source>
</evidence>
<dbReference type="GO" id="GO:0008761">
    <property type="term" value="F:UDP-N-acetylglucosamine 2-epimerase activity"/>
    <property type="evidence" value="ECO:0007669"/>
    <property type="project" value="UniProtKB-EC"/>
</dbReference>
<dbReference type="InterPro" id="IPR029767">
    <property type="entry name" value="WecB-like"/>
</dbReference>
<dbReference type="EMBL" id="HG966617">
    <property type="protein sequence ID" value="CDO59406.1"/>
    <property type="molecule type" value="Genomic_DNA"/>
</dbReference>
<name>X5MMP5_9HYPH</name>
<evidence type="ECO:0000256" key="6">
    <source>
        <dbReference type="SAM" id="MobiDB-lite"/>
    </source>
</evidence>
<feature type="region of interest" description="Disordered" evidence="6">
    <location>
        <begin position="358"/>
        <end position="379"/>
    </location>
</feature>
<keyword evidence="9" id="KW-1185">Reference proteome</keyword>
<evidence type="ECO:0000259" key="7">
    <source>
        <dbReference type="Pfam" id="PF02350"/>
    </source>
</evidence>
<comment type="similarity">
    <text evidence="3 5">Belongs to the UDP-N-acetylglucosamine 2-epimerase family.</text>
</comment>
<comment type="catalytic activity">
    <reaction evidence="2">
        <text>UDP-N-acetyl-alpha-D-glucosamine = UDP-N-acetyl-alpha-D-mannosamine</text>
        <dbReference type="Rhea" id="RHEA:17213"/>
        <dbReference type="ChEBI" id="CHEBI:57705"/>
        <dbReference type="ChEBI" id="CHEBI:68623"/>
        <dbReference type="EC" id="5.1.3.14"/>
    </reaction>
</comment>
<organism evidence="8 9">
    <name type="scientific">Candidatus Phaeomarinibacter ectocarpi</name>
    <dbReference type="NCBI Taxonomy" id="1458461"/>
    <lineage>
        <taxon>Bacteria</taxon>
        <taxon>Pseudomonadati</taxon>
        <taxon>Pseudomonadota</taxon>
        <taxon>Alphaproteobacteria</taxon>
        <taxon>Hyphomicrobiales</taxon>
        <taxon>Parvibaculaceae</taxon>
        <taxon>Candidatus Phaeomarinibacter</taxon>
    </lineage>
</organism>
<dbReference type="CDD" id="cd03786">
    <property type="entry name" value="GTB_UDP-GlcNAc_2-Epimerase"/>
    <property type="match status" value="1"/>
</dbReference>
<evidence type="ECO:0000256" key="5">
    <source>
        <dbReference type="RuleBase" id="RU003513"/>
    </source>
</evidence>
<dbReference type="SUPFAM" id="SSF53756">
    <property type="entry name" value="UDP-Glycosyltransferase/glycogen phosphorylase"/>
    <property type="match status" value="1"/>
</dbReference>
<dbReference type="HOGENOM" id="CLU_041674_1_0_5"/>
<accession>X5MMP5</accession>
<dbReference type="PANTHER" id="PTHR43174">
    <property type="entry name" value="UDP-N-ACETYLGLUCOSAMINE 2-EPIMERASE"/>
    <property type="match status" value="1"/>
</dbReference>
<dbReference type="PATRIC" id="fig|1458461.3.peg.1191"/>
<evidence type="ECO:0000256" key="1">
    <source>
        <dbReference type="ARBA" id="ARBA00023235"/>
    </source>
</evidence>
<dbReference type="InterPro" id="IPR003331">
    <property type="entry name" value="UDP_GlcNAc_Epimerase_2_dom"/>
</dbReference>
<dbReference type="NCBIfam" id="TIGR00236">
    <property type="entry name" value="wecB"/>
    <property type="match status" value="1"/>
</dbReference>
<dbReference type="Gene3D" id="3.40.50.2000">
    <property type="entry name" value="Glycogen Phosphorylase B"/>
    <property type="match status" value="2"/>
</dbReference>
<dbReference type="STRING" id="1458461.BN1012_Phect1192"/>
<dbReference type="Pfam" id="PF02350">
    <property type="entry name" value="Epimerase_2"/>
    <property type="match status" value="1"/>
</dbReference>
<feature type="domain" description="UDP-N-acetylglucosamine 2-epimerase" evidence="7">
    <location>
        <begin position="13"/>
        <end position="348"/>
    </location>
</feature>
<evidence type="ECO:0000313" key="9">
    <source>
        <dbReference type="Proteomes" id="UP000032160"/>
    </source>
</evidence>
<evidence type="ECO:0000256" key="4">
    <source>
        <dbReference type="ARBA" id="ARBA00038858"/>
    </source>
</evidence>
<gene>
    <name evidence="8" type="ORF">BN1012_Phect1192</name>
</gene>
<protein>
    <recommendedName>
        <fullName evidence="4">UDP-N-acetylglucosamine 2-epimerase (non-hydrolyzing)</fullName>
        <ecNumber evidence="4">5.1.3.14</ecNumber>
    </recommendedName>
</protein>
<dbReference type="AlphaFoldDB" id="X5MMP5"/>
<dbReference type="KEGG" id="pect:BN1012_Phect1192"/>
<evidence type="ECO:0000256" key="3">
    <source>
        <dbReference type="ARBA" id="ARBA00038209"/>
    </source>
</evidence>
<keyword evidence="1 5" id="KW-0413">Isomerase</keyword>
<dbReference type="Proteomes" id="UP000032160">
    <property type="component" value="Chromosome I"/>
</dbReference>
<reference evidence="8 9" key="1">
    <citation type="journal article" date="2014" name="Front. Genet.">
        <title>Genome and metabolic network of "Candidatus Phaeomarinobacter ectocarpi" Ec32, a new candidate genus of Alphaproteobacteria frequently associated with brown algae.</title>
        <authorList>
            <person name="Dittami S.M."/>
            <person name="Barbeyron T."/>
            <person name="Boyen C."/>
            <person name="Cambefort J."/>
            <person name="Collet G."/>
            <person name="Delage L."/>
            <person name="Gobet A."/>
            <person name="Groisillier A."/>
            <person name="Leblanc C."/>
            <person name="Michel G."/>
            <person name="Scornet D."/>
            <person name="Siegel A."/>
            <person name="Tapia J.E."/>
            <person name="Tonon T."/>
        </authorList>
    </citation>
    <scope>NUCLEOTIDE SEQUENCE [LARGE SCALE GENOMIC DNA]</scope>
    <source>
        <strain evidence="8 9">Ec32</strain>
    </source>
</reference>
<proteinExistence type="inferred from homology"/>
<dbReference type="PANTHER" id="PTHR43174:SF2">
    <property type="entry name" value="UDP-N-ACETYLGLUCOSAMINE 2-EPIMERASE"/>
    <property type="match status" value="1"/>
</dbReference>
<dbReference type="EC" id="5.1.3.14" evidence="4"/>
<feature type="compositionally biased region" description="Basic and acidic residues" evidence="6">
    <location>
        <begin position="359"/>
        <end position="379"/>
    </location>
</feature>